<dbReference type="InterPro" id="IPR011014">
    <property type="entry name" value="MscS_channel_TM-2"/>
</dbReference>
<proteinExistence type="inferred from homology"/>
<evidence type="ECO:0000313" key="11">
    <source>
        <dbReference type="Proteomes" id="UP001220377"/>
    </source>
</evidence>
<dbReference type="Gene3D" id="3.30.70.100">
    <property type="match status" value="1"/>
</dbReference>
<feature type="transmembrane region" description="Helical" evidence="7">
    <location>
        <begin position="31"/>
        <end position="48"/>
    </location>
</feature>
<dbReference type="PANTHER" id="PTHR30460:SF0">
    <property type="entry name" value="MODERATE CONDUCTANCE MECHANOSENSITIVE CHANNEL YBIO"/>
    <property type="match status" value="1"/>
</dbReference>
<name>A0ABY7WWS8_9LACO</name>
<dbReference type="PANTHER" id="PTHR30460">
    <property type="entry name" value="MODERATE CONDUCTANCE MECHANOSENSITIVE CHANNEL YBIO"/>
    <property type="match status" value="1"/>
</dbReference>
<dbReference type="Gene3D" id="1.10.287.1260">
    <property type="match status" value="1"/>
</dbReference>
<protein>
    <submittedName>
        <fullName evidence="10">Mechanosensitive ion channel</fullName>
    </submittedName>
</protein>
<dbReference type="SUPFAM" id="SSF82861">
    <property type="entry name" value="Mechanosensitive channel protein MscS (YggB), transmembrane region"/>
    <property type="match status" value="1"/>
</dbReference>
<organism evidence="10 11">
    <name type="scientific">Lacticaseibacillus pabuli</name>
    <dbReference type="NCBI Taxonomy" id="3025672"/>
    <lineage>
        <taxon>Bacteria</taxon>
        <taxon>Bacillati</taxon>
        <taxon>Bacillota</taxon>
        <taxon>Bacilli</taxon>
        <taxon>Lactobacillales</taxon>
        <taxon>Lactobacillaceae</taxon>
        <taxon>Lacticaseibacillus</taxon>
    </lineage>
</organism>
<dbReference type="InterPro" id="IPR010920">
    <property type="entry name" value="LSM_dom_sf"/>
</dbReference>
<evidence type="ECO:0000256" key="3">
    <source>
        <dbReference type="ARBA" id="ARBA00022475"/>
    </source>
</evidence>
<evidence type="ECO:0000256" key="7">
    <source>
        <dbReference type="SAM" id="Phobius"/>
    </source>
</evidence>
<dbReference type="InterPro" id="IPR023408">
    <property type="entry name" value="MscS_beta-dom_sf"/>
</dbReference>
<feature type="domain" description="Mechanosensitive ion channel MscS" evidence="8">
    <location>
        <begin position="126"/>
        <end position="189"/>
    </location>
</feature>
<feature type="transmembrane region" description="Helical" evidence="7">
    <location>
        <begin position="100"/>
        <end position="122"/>
    </location>
</feature>
<evidence type="ECO:0000259" key="9">
    <source>
        <dbReference type="Pfam" id="PF21088"/>
    </source>
</evidence>
<evidence type="ECO:0000313" key="10">
    <source>
        <dbReference type="EMBL" id="WDF83407.1"/>
    </source>
</evidence>
<dbReference type="SUPFAM" id="SSF50182">
    <property type="entry name" value="Sm-like ribonucleoproteins"/>
    <property type="match status" value="1"/>
</dbReference>
<dbReference type="InterPro" id="IPR006685">
    <property type="entry name" value="MscS_channel_2nd"/>
</dbReference>
<dbReference type="InterPro" id="IPR049142">
    <property type="entry name" value="MS_channel_1st"/>
</dbReference>
<accession>A0ABY7WWS8</accession>
<comment type="similarity">
    <text evidence="2">Belongs to the MscS (TC 1.A.23) family.</text>
</comment>
<feature type="transmembrane region" description="Helical" evidence="7">
    <location>
        <begin position="76"/>
        <end position="94"/>
    </location>
</feature>
<gene>
    <name evidence="10" type="ORF">PQ472_03970</name>
</gene>
<evidence type="ECO:0000256" key="5">
    <source>
        <dbReference type="ARBA" id="ARBA00022989"/>
    </source>
</evidence>
<reference evidence="10 11" key="1">
    <citation type="submission" date="2023-02" db="EMBL/GenBank/DDBJ databases">
        <title>Genome sequence of Lacticaseibacillus sp. KACC 23028.</title>
        <authorList>
            <person name="Kim S."/>
            <person name="Heo J."/>
            <person name="Kwon S.-W."/>
        </authorList>
    </citation>
    <scope>NUCLEOTIDE SEQUENCE [LARGE SCALE GENOMIC DNA]</scope>
    <source>
        <strain evidence="10 11">KACC 23028</strain>
    </source>
</reference>
<keyword evidence="3" id="KW-1003">Cell membrane</keyword>
<dbReference type="InterPro" id="IPR045276">
    <property type="entry name" value="YbiO_bact"/>
</dbReference>
<feature type="domain" description="Mechanosensitive ion channel transmembrane helices 2/3" evidence="9">
    <location>
        <begin position="83"/>
        <end position="123"/>
    </location>
</feature>
<keyword evidence="4 7" id="KW-0812">Transmembrane</keyword>
<evidence type="ECO:0000256" key="6">
    <source>
        <dbReference type="ARBA" id="ARBA00023136"/>
    </source>
</evidence>
<comment type="subcellular location">
    <subcellularLocation>
        <location evidence="1">Cell membrane</location>
        <topology evidence="1">Multi-pass membrane protein</topology>
    </subcellularLocation>
</comment>
<evidence type="ECO:0000256" key="1">
    <source>
        <dbReference type="ARBA" id="ARBA00004651"/>
    </source>
</evidence>
<keyword evidence="11" id="KW-1185">Reference proteome</keyword>
<dbReference type="Proteomes" id="UP001220377">
    <property type="component" value="Chromosome"/>
</dbReference>
<dbReference type="Pfam" id="PF21088">
    <property type="entry name" value="MS_channel_1st"/>
    <property type="match status" value="1"/>
</dbReference>
<evidence type="ECO:0000256" key="2">
    <source>
        <dbReference type="ARBA" id="ARBA00008017"/>
    </source>
</evidence>
<dbReference type="Pfam" id="PF00924">
    <property type="entry name" value="MS_channel_2nd"/>
    <property type="match status" value="1"/>
</dbReference>
<dbReference type="EMBL" id="CP117884">
    <property type="protein sequence ID" value="WDF83407.1"/>
    <property type="molecule type" value="Genomic_DNA"/>
</dbReference>
<sequence>MTFSLGLYGVGLKGITRFFERINWESVSDKAINVILQLIALSVLFYVLRRFGRYIIRRSFKHYKAATASSSRTDTMAALTLNTFSYVIGFFYVYSFLTIIGVPIGTLIAGAGIVGLAVGFGAQGFVSDLVNGFFIIMEGQLDVGDAVTLGTVSGTVRAVGLRTTQVESADGTLNYIPNRNITVVSNLSRNAMKITVSIPLANAADTPQVETVLKQVNAAQAKQQTGLAAEPQLQGLTENKWGGISYQVLLTTMPGQQAVMQRTFLTAYIDALSQAGIDLRTDNSGQPLR</sequence>
<evidence type="ECO:0000256" key="4">
    <source>
        <dbReference type="ARBA" id="ARBA00022692"/>
    </source>
</evidence>
<evidence type="ECO:0000259" key="8">
    <source>
        <dbReference type="Pfam" id="PF00924"/>
    </source>
</evidence>
<dbReference type="Gene3D" id="2.30.30.60">
    <property type="match status" value="1"/>
</dbReference>
<keyword evidence="5 7" id="KW-1133">Transmembrane helix</keyword>
<dbReference type="RefSeq" id="WP_274261557.1">
    <property type="nucleotide sequence ID" value="NZ_CP117884.1"/>
</dbReference>
<keyword evidence="6 7" id="KW-0472">Membrane</keyword>